<sequence>MKDHDVSIIVPIYNVEKYIENCVVTLLEQDYDNIEYVFVNDCTPDKSMKILENTIERYRNRKKHVKIINKTKNEGLPQARKSGLKIASGKYILHADSDDWVDKDMVSSLIYEAKKSDADIVCFDYIKEFSKKSVIKSFFYTKNHPKLNLEFVKAILSHEISVSMCDKLVKRELYKNIDFPHFSHCEDSFVNLQLFYEAKKITHIARPFYHYRTNPNSLSNSFSNNKKALDDFAEFSKAVRNFLLQRGLFDEYFKYHIPAILKFILDYSDSNFKKHINAICPEANNIKYVFKINRNFVYKILYGSVFLGCPQIFVFAKRIFLSLKNN</sequence>
<dbReference type="Pfam" id="PF00535">
    <property type="entry name" value="Glycos_transf_2"/>
    <property type="match status" value="1"/>
</dbReference>
<keyword evidence="3" id="KW-0812">Transmembrane</keyword>
<dbReference type="AlphaFoldDB" id="A0A7S9S9C0"/>
<name>A0A7S9S9C0_9BACT</name>
<proteinExistence type="predicted"/>
<dbReference type="Proteomes" id="UP000594535">
    <property type="component" value="Chromosome"/>
</dbReference>
<dbReference type="PANTHER" id="PTHR22916">
    <property type="entry name" value="GLYCOSYLTRANSFERASE"/>
    <property type="match status" value="1"/>
</dbReference>
<evidence type="ECO:0000256" key="2">
    <source>
        <dbReference type="ARBA" id="ARBA00022679"/>
    </source>
</evidence>
<dbReference type="InterPro" id="IPR029044">
    <property type="entry name" value="Nucleotide-diphossugar_trans"/>
</dbReference>
<evidence type="ECO:0000313" key="6">
    <source>
        <dbReference type="Proteomes" id="UP000594535"/>
    </source>
</evidence>
<dbReference type="Gene3D" id="3.90.550.10">
    <property type="entry name" value="Spore Coat Polysaccharide Biosynthesis Protein SpsA, Chain A"/>
    <property type="match status" value="1"/>
</dbReference>
<dbReference type="EMBL" id="CP049232">
    <property type="protein sequence ID" value="QPI05838.1"/>
    <property type="molecule type" value="Genomic_DNA"/>
</dbReference>
<dbReference type="CDD" id="cd00761">
    <property type="entry name" value="Glyco_tranf_GTA_type"/>
    <property type="match status" value="1"/>
</dbReference>
<dbReference type="InterPro" id="IPR001173">
    <property type="entry name" value="Glyco_trans_2-like"/>
</dbReference>
<reference evidence="5 6" key="1">
    <citation type="journal article" date="2020" name="Microb. Genom.">
        <title>Analysis of complete Campylobacter concisus genomes identifies genomospecies features, secretion systems and novel plasmids and their association with severe ulcerative colitis.</title>
        <authorList>
            <person name="Liu F."/>
            <person name="Chen S."/>
            <person name="Luu L.D.W."/>
            <person name="Lee S.A."/>
            <person name="Tay A.C.Y."/>
            <person name="Wu R."/>
            <person name="Riordan S.M."/>
            <person name="Lan R."/>
            <person name="Liu L."/>
            <person name="Zhang L."/>
        </authorList>
    </citation>
    <scope>NUCLEOTIDE SEQUENCE [LARGE SCALE GENOMIC DNA]</scope>
    <source>
        <strain evidence="5 6">H9O-S2</strain>
    </source>
</reference>
<keyword evidence="1" id="KW-0328">Glycosyltransferase</keyword>
<dbReference type="RefSeq" id="WP_035169747.1">
    <property type="nucleotide sequence ID" value="NZ_CABPUK010000003.1"/>
</dbReference>
<feature type="domain" description="Glycosyltransferase 2-like" evidence="4">
    <location>
        <begin position="7"/>
        <end position="136"/>
    </location>
</feature>
<dbReference type="SUPFAM" id="SSF53448">
    <property type="entry name" value="Nucleotide-diphospho-sugar transferases"/>
    <property type="match status" value="1"/>
</dbReference>
<keyword evidence="2 5" id="KW-0808">Transferase</keyword>
<evidence type="ECO:0000256" key="1">
    <source>
        <dbReference type="ARBA" id="ARBA00022676"/>
    </source>
</evidence>
<dbReference type="GO" id="GO:0016758">
    <property type="term" value="F:hexosyltransferase activity"/>
    <property type="evidence" value="ECO:0007669"/>
    <property type="project" value="UniProtKB-ARBA"/>
</dbReference>
<evidence type="ECO:0000259" key="4">
    <source>
        <dbReference type="Pfam" id="PF00535"/>
    </source>
</evidence>
<keyword evidence="3" id="KW-1133">Transmembrane helix</keyword>
<keyword evidence="3" id="KW-0472">Membrane</keyword>
<feature type="transmembrane region" description="Helical" evidence="3">
    <location>
        <begin position="296"/>
        <end position="316"/>
    </location>
</feature>
<gene>
    <name evidence="5" type="ORF">G5B96_00210</name>
</gene>
<evidence type="ECO:0000313" key="5">
    <source>
        <dbReference type="EMBL" id="QPI05838.1"/>
    </source>
</evidence>
<protein>
    <submittedName>
        <fullName evidence="5">Glycosyltransferase family 2 protein</fullName>
    </submittedName>
</protein>
<accession>A0A7S9S9C0</accession>
<organism evidence="5 6">
    <name type="scientific">Campylobacter concisus</name>
    <dbReference type="NCBI Taxonomy" id="199"/>
    <lineage>
        <taxon>Bacteria</taxon>
        <taxon>Pseudomonadati</taxon>
        <taxon>Campylobacterota</taxon>
        <taxon>Epsilonproteobacteria</taxon>
        <taxon>Campylobacterales</taxon>
        <taxon>Campylobacteraceae</taxon>
        <taxon>Campylobacter</taxon>
    </lineage>
</organism>
<evidence type="ECO:0000256" key="3">
    <source>
        <dbReference type="SAM" id="Phobius"/>
    </source>
</evidence>
<dbReference type="PANTHER" id="PTHR22916:SF51">
    <property type="entry name" value="GLYCOSYLTRANSFERASE EPSH-RELATED"/>
    <property type="match status" value="1"/>
</dbReference>